<dbReference type="Gene3D" id="2.40.70.10">
    <property type="entry name" value="Acid Proteases"/>
    <property type="match status" value="2"/>
</dbReference>
<keyword evidence="6" id="KW-0812">Transmembrane</keyword>
<dbReference type="PRINTS" id="PR00792">
    <property type="entry name" value="PEPSIN"/>
</dbReference>
<dbReference type="GO" id="GO:0004190">
    <property type="term" value="F:aspartic-type endopeptidase activity"/>
    <property type="evidence" value="ECO:0007669"/>
    <property type="project" value="UniProtKB-KW"/>
</dbReference>
<comment type="similarity">
    <text evidence="1 4">Belongs to the peptidase A1 family.</text>
</comment>
<evidence type="ECO:0000313" key="9">
    <source>
        <dbReference type="EMBL" id="WOH05375.1"/>
    </source>
</evidence>
<protein>
    <recommendedName>
        <fullName evidence="8">Peptidase A1 domain-containing protein</fullName>
    </recommendedName>
</protein>
<dbReference type="FunFam" id="2.40.70.10:FF:000030">
    <property type="entry name" value="Eukaryotic aspartyl protease family protein"/>
    <property type="match status" value="1"/>
</dbReference>
<name>A0AAF1B418_DAUCS</name>
<dbReference type="InterPro" id="IPR033121">
    <property type="entry name" value="PEPTIDASE_A1"/>
</dbReference>
<feature type="chain" id="PRO_5042297312" description="Peptidase A1 domain-containing protein" evidence="7">
    <location>
        <begin position="29"/>
        <end position="644"/>
    </location>
</feature>
<accession>A0AAF1B418</accession>
<keyword evidence="4" id="KW-0064">Aspartyl protease</keyword>
<reference evidence="9" key="1">
    <citation type="journal article" date="2016" name="Nat. Genet.">
        <title>A high-quality carrot genome assembly provides new insights into carotenoid accumulation and asterid genome evolution.</title>
        <authorList>
            <person name="Iorizzo M."/>
            <person name="Ellison S."/>
            <person name="Senalik D."/>
            <person name="Zeng P."/>
            <person name="Satapoomin P."/>
            <person name="Huang J."/>
            <person name="Bowman M."/>
            <person name="Iovene M."/>
            <person name="Sanseverino W."/>
            <person name="Cavagnaro P."/>
            <person name="Yildiz M."/>
            <person name="Macko-Podgorni A."/>
            <person name="Moranska E."/>
            <person name="Grzebelus E."/>
            <person name="Grzebelus D."/>
            <person name="Ashrafi H."/>
            <person name="Zheng Z."/>
            <person name="Cheng S."/>
            <person name="Spooner D."/>
            <person name="Van Deynze A."/>
            <person name="Simon P."/>
        </authorList>
    </citation>
    <scope>NUCLEOTIDE SEQUENCE</scope>
    <source>
        <tissue evidence="9">Leaf</tissue>
    </source>
</reference>
<feature type="active site" evidence="3">
    <location>
        <position position="301"/>
    </location>
</feature>
<keyword evidence="10" id="KW-1185">Reference proteome</keyword>
<evidence type="ECO:0000256" key="7">
    <source>
        <dbReference type="SAM" id="SignalP"/>
    </source>
</evidence>
<sequence>MAPRSLTIITSLLLILIAILFSRQPVCCSVNNNDFILRRPDDGTNRHILFLPLTLSHPPANSSAARRHLHPNAHMRLHDDLLKNGYYTTRLFIGTPPQKFALIVDTGSTATYVPCSSCEQCGTHQDPRFQPELSTTYQPVKCNYDCTCDDDSGQCTYERQYAEMSSSSGVLGSDVISFGDQSELKPQRAVFGCETVETGDLYRQRADGIMGLGRGDLSIVDQLVDNGVISDSFSLCYGGMDVGGGAMVLGGVSPPNDMIFTYSNAVRSQYYNVELKEFHVAGKPLSLDPSVFDRKHGTVLDSGTTYTYLPEDAFVEFKKAIMKEVTSLKQISGPDPRYNDICFSGAGSDISELSKFFPTVDMVFENGQKYSLFPENYLFRHSKMHGGYCLGFFKNGDQSTLLGGIIVRNTFVTYDREHDRIGFWKTNCSELWERLNATGAHSPAASPAGPSTVDSPRSSAVLPPEANPAADSPYFHIEEPRIGRVTFSMSFNVTYTIIKPHIKELAHNVAEELELQASQVRIKNFSSEGNGSLIRLAISPAGSDDYMSNTTALSILSRFADHSITLPEIFGTYQLSSWAAELPLKRTWWQQHHVAVVVTIILALLLGLSVSGTWFIWRRRQQTITYRPVSSSAFSEQELQPIVS</sequence>
<dbReference type="EMBL" id="CP093348">
    <property type="protein sequence ID" value="WOH05375.1"/>
    <property type="molecule type" value="Genomic_DNA"/>
</dbReference>
<feature type="domain" description="Peptidase A1" evidence="8">
    <location>
        <begin position="87"/>
        <end position="424"/>
    </location>
</feature>
<evidence type="ECO:0000256" key="1">
    <source>
        <dbReference type="ARBA" id="ARBA00007447"/>
    </source>
</evidence>
<dbReference type="InterPro" id="IPR001969">
    <property type="entry name" value="Aspartic_peptidase_AS"/>
</dbReference>
<evidence type="ECO:0000256" key="6">
    <source>
        <dbReference type="SAM" id="Phobius"/>
    </source>
</evidence>
<feature type="transmembrane region" description="Helical" evidence="6">
    <location>
        <begin position="594"/>
        <end position="617"/>
    </location>
</feature>
<dbReference type="AlphaFoldDB" id="A0AAF1B418"/>
<evidence type="ECO:0000259" key="8">
    <source>
        <dbReference type="PROSITE" id="PS51767"/>
    </source>
</evidence>
<dbReference type="InterPro" id="IPR034161">
    <property type="entry name" value="Pepsin-like_plant"/>
</dbReference>
<dbReference type="FunFam" id="2.40.70.10:FF:000025">
    <property type="entry name" value="Aspartyl protease family protein"/>
    <property type="match status" value="1"/>
</dbReference>
<dbReference type="PROSITE" id="PS51767">
    <property type="entry name" value="PEPTIDASE_A1"/>
    <property type="match status" value="1"/>
</dbReference>
<proteinExistence type="inferred from homology"/>
<evidence type="ECO:0000256" key="3">
    <source>
        <dbReference type="PIRSR" id="PIRSR601461-1"/>
    </source>
</evidence>
<dbReference type="InterPro" id="IPR001461">
    <property type="entry name" value="Aspartic_peptidase_A1"/>
</dbReference>
<dbReference type="InterPro" id="IPR021109">
    <property type="entry name" value="Peptidase_aspartic_dom_sf"/>
</dbReference>
<keyword evidence="6" id="KW-0472">Membrane</keyword>
<dbReference type="Proteomes" id="UP000077755">
    <property type="component" value="Chromosome 6"/>
</dbReference>
<evidence type="ECO:0000313" key="10">
    <source>
        <dbReference type="Proteomes" id="UP000077755"/>
    </source>
</evidence>
<dbReference type="GO" id="GO:0006508">
    <property type="term" value="P:proteolysis"/>
    <property type="evidence" value="ECO:0007669"/>
    <property type="project" value="UniProtKB-KW"/>
</dbReference>
<dbReference type="Pfam" id="PF23180">
    <property type="entry name" value="ALE2_N"/>
    <property type="match status" value="1"/>
</dbReference>
<dbReference type="InterPro" id="IPR057597">
    <property type="entry name" value="ALE2_N"/>
</dbReference>
<dbReference type="CDD" id="cd05476">
    <property type="entry name" value="pepsin_A_like_plant"/>
    <property type="match status" value="1"/>
</dbReference>
<keyword evidence="2 4" id="KW-0645">Protease</keyword>
<reference evidence="9" key="2">
    <citation type="submission" date="2022-03" db="EMBL/GenBank/DDBJ databases">
        <title>Draft title - Genomic analysis of global carrot germplasm unveils the trajectory of domestication and the origin of high carotenoid orange carrot.</title>
        <authorList>
            <person name="Iorizzo M."/>
            <person name="Ellison S."/>
            <person name="Senalik D."/>
            <person name="Macko-Podgorni A."/>
            <person name="Grzebelus D."/>
            <person name="Bostan H."/>
            <person name="Rolling W."/>
            <person name="Curaba J."/>
            <person name="Simon P."/>
        </authorList>
    </citation>
    <scope>NUCLEOTIDE SEQUENCE</scope>
    <source>
        <tissue evidence="9">Leaf</tissue>
    </source>
</reference>
<gene>
    <name evidence="9" type="ORF">DCAR_0624791</name>
</gene>
<feature type="compositionally biased region" description="Low complexity" evidence="5">
    <location>
        <begin position="440"/>
        <end position="452"/>
    </location>
</feature>
<feature type="active site" evidence="3">
    <location>
        <position position="105"/>
    </location>
</feature>
<dbReference type="PANTHER" id="PTHR13683:SF817">
    <property type="entry name" value="OS07G0592200 PROTEIN"/>
    <property type="match status" value="1"/>
</dbReference>
<dbReference type="Pfam" id="PF00026">
    <property type="entry name" value="Asp"/>
    <property type="match status" value="1"/>
</dbReference>
<keyword evidence="7" id="KW-0732">Signal</keyword>
<organism evidence="9 10">
    <name type="scientific">Daucus carota subsp. sativus</name>
    <name type="common">Carrot</name>
    <dbReference type="NCBI Taxonomy" id="79200"/>
    <lineage>
        <taxon>Eukaryota</taxon>
        <taxon>Viridiplantae</taxon>
        <taxon>Streptophyta</taxon>
        <taxon>Embryophyta</taxon>
        <taxon>Tracheophyta</taxon>
        <taxon>Spermatophyta</taxon>
        <taxon>Magnoliopsida</taxon>
        <taxon>eudicotyledons</taxon>
        <taxon>Gunneridae</taxon>
        <taxon>Pentapetalae</taxon>
        <taxon>asterids</taxon>
        <taxon>campanulids</taxon>
        <taxon>Apiales</taxon>
        <taxon>Apiaceae</taxon>
        <taxon>Apioideae</taxon>
        <taxon>Scandiceae</taxon>
        <taxon>Daucinae</taxon>
        <taxon>Daucus</taxon>
        <taxon>Daucus sect. Daucus</taxon>
    </lineage>
</organism>
<dbReference type="SUPFAM" id="SSF50630">
    <property type="entry name" value="Acid proteases"/>
    <property type="match status" value="1"/>
</dbReference>
<feature type="region of interest" description="Disordered" evidence="5">
    <location>
        <begin position="440"/>
        <end position="467"/>
    </location>
</feature>
<evidence type="ECO:0000256" key="4">
    <source>
        <dbReference type="RuleBase" id="RU000454"/>
    </source>
</evidence>
<dbReference type="PROSITE" id="PS00141">
    <property type="entry name" value="ASP_PROTEASE"/>
    <property type="match status" value="1"/>
</dbReference>
<feature type="signal peptide" evidence="7">
    <location>
        <begin position="1"/>
        <end position="28"/>
    </location>
</feature>
<keyword evidence="6" id="KW-1133">Transmembrane helix</keyword>
<keyword evidence="4" id="KW-0378">Hydrolase</keyword>
<evidence type="ECO:0000256" key="2">
    <source>
        <dbReference type="ARBA" id="ARBA00022670"/>
    </source>
</evidence>
<evidence type="ECO:0000256" key="5">
    <source>
        <dbReference type="SAM" id="MobiDB-lite"/>
    </source>
</evidence>
<dbReference type="PANTHER" id="PTHR13683">
    <property type="entry name" value="ASPARTYL PROTEASES"/>
    <property type="match status" value="1"/>
</dbReference>